<gene>
    <name evidence="1" type="ORF">FBZ95_11314</name>
</gene>
<evidence type="ECO:0008006" key="3">
    <source>
        <dbReference type="Google" id="ProtNLM"/>
    </source>
</evidence>
<sequence>MIVDRLIAPHSKLGFVRAVDQERAATSLGDVLGLGHVKDREAYEALDWLLARQARIENGLAKRHLKNGMLVLYDVTSSYFEGRQDPLAQYGHNEGFALI</sequence>
<dbReference type="EMBL" id="VITW01000013">
    <property type="protein sequence ID" value="TWB67893.1"/>
    <property type="molecule type" value="Genomic_DNA"/>
</dbReference>
<dbReference type="AlphaFoldDB" id="A0A560J9L9"/>
<evidence type="ECO:0000313" key="1">
    <source>
        <dbReference type="EMBL" id="TWB67893.1"/>
    </source>
</evidence>
<organism evidence="1 2">
    <name type="scientific">Bradyrhizobium sacchari</name>
    <dbReference type="NCBI Taxonomy" id="1399419"/>
    <lineage>
        <taxon>Bacteria</taxon>
        <taxon>Pseudomonadati</taxon>
        <taxon>Pseudomonadota</taxon>
        <taxon>Alphaproteobacteria</taxon>
        <taxon>Hyphomicrobiales</taxon>
        <taxon>Nitrobacteraceae</taxon>
        <taxon>Bradyrhizobium</taxon>
    </lineage>
</organism>
<accession>A0A560J9L9</accession>
<comment type="caution">
    <text evidence="1">The sequence shown here is derived from an EMBL/GenBank/DDBJ whole genome shotgun (WGS) entry which is preliminary data.</text>
</comment>
<dbReference type="Proteomes" id="UP000315914">
    <property type="component" value="Unassembled WGS sequence"/>
</dbReference>
<name>A0A560J9L9_9BRAD</name>
<reference evidence="1 2" key="1">
    <citation type="submission" date="2019-06" db="EMBL/GenBank/DDBJ databases">
        <title>Genomic Encyclopedia of Type Strains, Phase IV (KMG-V): Genome sequencing to study the core and pangenomes of soil and plant-associated prokaryotes.</title>
        <authorList>
            <person name="Whitman W."/>
        </authorList>
    </citation>
    <scope>NUCLEOTIDE SEQUENCE [LARGE SCALE GENOMIC DNA]</scope>
    <source>
        <strain evidence="1 2">BR 10556</strain>
    </source>
</reference>
<keyword evidence="2" id="KW-1185">Reference proteome</keyword>
<protein>
    <recommendedName>
        <fullName evidence="3">DDE family transposase</fullName>
    </recommendedName>
</protein>
<evidence type="ECO:0000313" key="2">
    <source>
        <dbReference type="Proteomes" id="UP000315914"/>
    </source>
</evidence>
<proteinExistence type="predicted"/>